<accession>A0A2M7G0C5</accession>
<feature type="region of interest" description="Disordered" evidence="1">
    <location>
        <begin position="24"/>
        <end position="75"/>
    </location>
</feature>
<dbReference type="InterPro" id="IPR013783">
    <property type="entry name" value="Ig-like_fold"/>
</dbReference>
<feature type="region of interest" description="Disordered" evidence="1">
    <location>
        <begin position="112"/>
        <end position="143"/>
    </location>
</feature>
<proteinExistence type="predicted"/>
<evidence type="ECO:0008006" key="5">
    <source>
        <dbReference type="Google" id="ProtNLM"/>
    </source>
</evidence>
<dbReference type="Gene3D" id="2.60.40.10">
    <property type="entry name" value="Immunoglobulins"/>
    <property type="match status" value="1"/>
</dbReference>
<name>A0A2M7G0C5_9BACT</name>
<evidence type="ECO:0000256" key="2">
    <source>
        <dbReference type="SAM" id="SignalP"/>
    </source>
</evidence>
<dbReference type="PROSITE" id="PS51257">
    <property type="entry name" value="PROKAR_LIPOPROTEIN"/>
    <property type="match status" value="1"/>
</dbReference>
<sequence>MKKNYFSRLAATIFLLAACQTAPPSLTTPQSEPPASKIKASNTSQEGVQSKESSKSNAEPPLAKPVESTAPKATTAVVKSQNNDLIVKYSQAFQSHQKEIVQNTRTLASSMPSNMGPAPTATPMIAPSASPSGSPETVPSSSPSTELTLLLTAFKTILEVDQKVLAELSSMSVPEEFKSLNQKLQEGLQREVKLYQAISQEFEANKITSISDLNNIMENYYKSLGITLEQYQKLSMEFVDTQFEVIRLGKKAKAQLENTSAPMTEEEYAKLLNSVWAPLSLAITGKSDLSVKSTFSPNIKDLQSFQTMKSAAQTLIERLGKQTPPSQYEELHYTLLVLAENTVPFSEQMQKSFADTTLLASNPTELLKKMFSDSELFYTFYMMGMDVQQITKETLVNQINSLVTQAKDFEMKQIFEAPVFEGKVTATAQSTGFNLAWTSAPAATTSIAIYRNEPEKIFKSVIRLATLEKASKTYLDEGGLVTGKSYQYTVCFLDTKGNILAAGLSDMSKF</sequence>
<feature type="signal peptide" evidence="2">
    <location>
        <begin position="1"/>
        <end position="22"/>
    </location>
</feature>
<reference evidence="3 4" key="1">
    <citation type="submission" date="2017-09" db="EMBL/GenBank/DDBJ databases">
        <title>Depth-based differentiation of microbial function through sediment-hosted aquifers and enrichment of novel symbionts in the deep terrestrial subsurface.</title>
        <authorList>
            <person name="Probst A.J."/>
            <person name="Ladd B."/>
            <person name="Jarett J.K."/>
            <person name="Geller-Mcgrath D.E."/>
            <person name="Sieber C.M."/>
            <person name="Emerson J.B."/>
            <person name="Anantharaman K."/>
            <person name="Thomas B.C."/>
            <person name="Malmstrom R."/>
            <person name="Stieglmeier M."/>
            <person name="Klingl A."/>
            <person name="Woyke T."/>
            <person name="Ryan C.M."/>
            <person name="Banfield J.F."/>
        </authorList>
    </citation>
    <scope>NUCLEOTIDE SEQUENCE [LARGE SCALE GENOMIC DNA]</scope>
    <source>
        <strain evidence="3">CG17_big_fil_post_rev_8_21_14_2_50_48_46</strain>
    </source>
</reference>
<dbReference type="EMBL" id="PFFQ01000055">
    <property type="protein sequence ID" value="PIW14877.1"/>
    <property type="molecule type" value="Genomic_DNA"/>
</dbReference>
<feature type="compositionally biased region" description="Low complexity" evidence="1">
    <location>
        <begin position="130"/>
        <end position="143"/>
    </location>
</feature>
<protein>
    <recommendedName>
        <fullName evidence="5">Fibronectin type-III domain-containing protein</fullName>
    </recommendedName>
</protein>
<feature type="compositionally biased region" description="Polar residues" evidence="1">
    <location>
        <begin position="39"/>
        <end position="57"/>
    </location>
</feature>
<comment type="caution">
    <text evidence="3">The sequence shown here is derived from an EMBL/GenBank/DDBJ whole genome shotgun (WGS) entry which is preliminary data.</text>
</comment>
<evidence type="ECO:0000313" key="4">
    <source>
        <dbReference type="Proteomes" id="UP000231019"/>
    </source>
</evidence>
<evidence type="ECO:0000256" key="1">
    <source>
        <dbReference type="SAM" id="MobiDB-lite"/>
    </source>
</evidence>
<evidence type="ECO:0000313" key="3">
    <source>
        <dbReference type="EMBL" id="PIW14877.1"/>
    </source>
</evidence>
<keyword evidence="2" id="KW-0732">Signal</keyword>
<dbReference type="AlphaFoldDB" id="A0A2M7G0C5"/>
<feature type="chain" id="PRO_5014934902" description="Fibronectin type-III domain-containing protein" evidence="2">
    <location>
        <begin position="23"/>
        <end position="510"/>
    </location>
</feature>
<organism evidence="3 4">
    <name type="scientific">bacterium (Candidatus Blackallbacteria) CG17_big_fil_post_rev_8_21_14_2_50_48_46</name>
    <dbReference type="NCBI Taxonomy" id="2014261"/>
    <lineage>
        <taxon>Bacteria</taxon>
        <taxon>Candidatus Blackallbacteria</taxon>
    </lineage>
</organism>
<gene>
    <name evidence="3" type="ORF">COW36_19695</name>
</gene>
<dbReference type="Proteomes" id="UP000231019">
    <property type="component" value="Unassembled WGS sequence"/>
</dbReference>